<gene>
    <name evidence="2" type="ORF">NIES267_21560</name>
</gene>
<evidence type="ECO:0000313" key="3">
    <source>
        <dbReference type="Proteomes" id="UP000218418"/>
    </source>
</evidence>
<feature type="transmembrane region" description="Helical" evidence="1">
    <location>
        <begin position="186"/>
        <end position="207"/>
    </location>
</feature>
<organism evidence="2 3">
    <name type="scientific">Calothrix parasitica NIES-267</name>
    <dbReference type="NCBI Taxonomy" id="1973488"/>
    <lineage>
        <taxon>Bacteria</taxon>
        <taxon>Bacillati</taxon>
        <taxon>Cyanobacteriota</taxon>
        <taxon>Cyanophyceae</taxon>
        <taxon>Nostocales</taxon>
        <taxon>Calotrichaceae</taxon>
        <taxon>Calothrix</taxon>
    </lineage>
</organism>
<keyword evidence="1" id="KW-1133">Transmembrane helix</keyword>
<dbReference type="EMBL" id="AP018227">
    <property type="protein sequence ID" value="BAY82672.1"/>
    <property type="molecule type" value="Genomic_DNA"/>
</dbReference>
<proteinExistence type="predicted"/>
<keyword evidence="1" id="KW-0812">Transmembrane</keyword>
<feature type="transmembrane region" description="Helical" evidence="1">
    <location>
        <begin position="20"/>
        <end position="40"/>
    </location>
</feature>
<accession>A0A1Z4LN67</accession>
<keyword evidence="1" id="KW-0472">Membrane</keyword>
<keyword evidence="3" id="KW-1185">Reference proteome</keyword>
<dbReference type="AlphaFoldDB" id="A0A1Z4LN67"/>
<evidence type="ECO:0000256" key="1">
    <source>
        <dbReference type="SAM" id="Phobius"/>
    </source>
</evidence>
<dbReference type="Proteomes" id="UP000218418">
    <property type="component" value="Chromosome"/>
</dbReference>
<name>A0A1Z4LN67_9CYAN</name>
<evidence type="ECO:0000313" key="2">
    <source>
        <dbReference type="EMBL" id="BAY82672.1"/>
    </source>
</evidence>
<sequence>MQTTFEQSQDSKSNWWKNFIAVIAVINLVLVLFDFSYIPLRDVYLKHIPAVTAYDSVKSIEPHPVTQRYLNTVDVLEKHLQENRLQANSTASIFASLRQQSIDILTENPFSSANKFSTFATLNRRMEYQMDTLSARKSFTEFWTQDYFRQVGIEEALSFFDSKIRPLLEVNYYRVIDENGQFIDKFWFIDIGFVVFFILELLVRTFWVSRQQDGISWWDAILRNWYDGLYLLPKWEWLRVIPVAVKLHKSSYINTGRILEQVTYEPVVYLANRVSMFLMVRLINQTQDAVESGDAVRSLFKPKEYLKVGEVDNFDAITDRILKLVIYRVLPEVQPDVEVFLQHSLKNSLKQSDFYQVLKNVPGMNMIPAELSEQLADYIAETAYEILASSYADTQGRLLFENLTDNFRLALRKQLQDKRLQQELQPLISDLLEELKLNYVQRAKQENPEATLDEAIKISEQ</sequence>
<protein>
    <submittedName>
        <fullName evidence="2">Uncharacterized protein</fullName>
    </submittedName>
</protein>
<reference evidence="2 3" key="1">
    <citation type="submission" date="2017-06" db="EMBL/GenBank/DDBJ databases">
        <title>Genome sequencing of cyanobaciteial culture collection at National Institute for Environmental Studies (NIES).</title>
        <authorList>
            <person name="Hirose Y."/>
            <person name="Shimura Y."/>
            <person name="Fujisawa T."/>
            <person name="Nakamura Y."/>
            <person name="Kawachi M."/>
        </authorList>
    </citation>
    <scope>NUCLEOTIDE SEQUENCE [LARGE SCALE GENOMIC DNA]</scope>
    <source>
        <strain evidence="2 3">NIES-267</strain>
    </source>
</reference>